<dbReference type="AlphaFoldDB" id="A0A0G3H4R6"/>
<organism evidence="1 2">
    <name type="scientific">Corynebacterium testudinoris</name>
    <dbReference type="NCBI Taxonomy" id="136857"/>
    <lineage>
        <taxon>Bacteria</taxon>
        <taxon>Bacillati</taxon>
        <taxon>Actinomycetota</taxon>
        <taxon>Actinomycetes</taxon>
        <taxon>Mycobacteriales</taxon>
        <taxon>Corynebacteriaceae</taxon>
        <taxon>Corynebacterium</taxon>
    </lineage>
</organism>
<keyword evidence="2" id="KW-1185">Reference proteome</keyword>
<dbReference type="Proteomes" id="UP000035540">
    <property type="component" value="Chromosome"/>
</dbReference>
<proteinExistence type="predicted"/>
<accession>A0A0G3H4R6</accession>
<dbReference type="STRING" id="136857.CTEST_01240"/>
<dbReference type="PATRIC" id="fig|136857.5.peg.244"/>
<reference evidence="1 2" key="1">
    <citation type="journal article" date="2015" name="Genome Announc.">
        <title>Complete Genome Sequence of the Type Strain Corynebacterium testudinoris DSM 44614, Recovered from Necrotic Lesions in the Mouth of a Tortoise.</title>
        <authorList>
            <person name="Ruckert C."/>
            <person name="Kriete M."/>
            <person name="Jaenicke S."/>
            <person name="Winkler A."/>
            <person name="Tauch A."/>
        </authorList>
    </citation>
    <scope>NUCLEOTIDE SEQUENCE [LARGE SCALE GENOMIC DNA]</scope>
    <source>
        <strain evidence="1 2">DSM 44614</strain>
    </source>
</reference>
<dbReference type="KEGG" id="cted:CTEST_01240"/>
<sequence length="241" mass="25356">MRRHTRAIVVDMPEPDPLEPLLDDWKVADVAIAAVAAIAAVHRRPVSLRRSDLTGSESVLRGARTSALIDDPGVRLSDSPTGGLGAAISVYSLLAPDSLDASARTFLRAPLQILARMDVLAGGDGHPIDARAGARLQGLSRLVSVDTAWAALLPVIVHGEILAHRPFGTRSGVIARAASRLAAVSNGFDPRGLAVPETYLNRHREEYLASADGGYGREFAEVVLQAWVAGAAEAEAIARAA</sequence>
<name>A0A0G3H4R6_9CORY</name>
<evidence type="ECO:0000313" key="1">
    <source>
        <dbReference type="EMBL" id="AKK07710.1"/>
    </source>
</evidence>
<reference evidence="2" key="2">
    <citation type="submission" date="2015-05" db="EMBL/GenBank/DDBJ databases">
        <title>Complete genome sequence of Corynebacterium testudinoris DSM 44614, recovered from necrotic lesions in the mouth of a tortoise.</title>
        <authorList>
            <person name="Ruckert C."/>
            <person name="Albersmeier A."/>
            <person name="Winkler A."/>
            <person name="Tauch A."/>
        </authorList>
    </citation>
    <scope>NUCLEOTIDE SEQUENCE [LARGE SCALE GENOMIC DNA]</scope>
    <source>
        <strain evidence="2">DSM 44614</strain>
    </source>
</reference>
<dbReference type="EMBL" id="CP011545">
    <property type="protein sequence ID" value="AKK07710.1"/>
    <property type="molecule type" value="Genomic_DNA"/>
</dbReference>
<evidence type="ECO:0008006" key="3">
    <source>
        <dbReference type="Google" id="ProtNLM"/>
    </source>
</evidence>
<gene>
    <name evidence="1" type="ORF">CTEST_01240</name>
</gene>
<evidence type="ECO:0000313" key="2">
    <source>
        <dbReference type="Proteomes" id="UP000035540"/>
    </source>
</evidence>
<protein>
    <recommendedName>
        <fullName evidence="3">Fido domain-containing protein</fullName>
    </recommendedName>
</protein>